<dbReference type="GeneID" id="40156743"/>
<evidence type="ECO:0000313" key="1">
    <source>
        <dbReference type="EMBL" id="AFK19096.1"/>
    </source>
</evidence>
<dbReference type="Gene3D" id="3.30.300.20">
    <property type="match status" value="1"/>
</dbReference>
<accession>I3R4D6</accession>
<dbReference type="OrthoDB" id="106754at2157"/>
<dbReference type="SUPFAM" id="SSF82784">
    <property type="entry name" value="OsmC-like"/>
    <property type="match status" value="1"/>
</dbReference>
<evidence type="ECO:0000313" key="3">
    <source>
        <dbReference type="EMBL" id="EMA04004.1"/>
    </source>
</evidence>
<dbReference type="EMBL" id="CP039139">
    <property type="protein sequence ID" value="QCQ75570.1"/>
    <property type="molecule type" value="Genomic_DNA"/>
</dbReference>
<dbReference type="EMBL" id="CP007551">
    <property type="protein sequence ID" value="AHZ21543.1"/>
    <property type="molecule type" value="Genomic_DNA"/>
</dbReference>
<dbReference type="PANTHER" id="PTHR35368">
    <property type="entry name" value="HYDROPEROXIDE REDUCTASE"/>
    <property type="match status" value="1"/>
</dbReference>
<dbReference type="AlphaFoldDB" id="I3R4D6"/>
<dbReference type="InterPro" id="IPR036102">
    <property type="entry name" value="OsmC/Ohrsf"/>
</dbReference>
<reference evidence="1" key="5">
    <citation type="submission" date="2014-05" db="EMBL/GenBank/DDBJ databases">
        <authorList>
            <person name="Wang L."/>
            <person name="Yang H."/>
            <person name="Xiang H."/>
        </authorList>
    </citation>
    <scope>NUCLEOTIDE SEQUENCE</scope>
    <source>
        <strain evidence="1">CGMCC 1.2087</strain>
    </source>
</reference>
<evidence type="ECO:0000313" key="2">
    <source>
        <dbReference type="EMBL" id="AHZ21543.1"/>
    </source>
</evidence>
<dbReference type="Pfam" id="PF02566">
    <property type="entry name" value="OsmC"/>
    <property type="match status" value="1"/>
</dbReference>
<keyword evidence="6" id="KW-1185">Reference proteome</keyword>
<dbReference type="EMBL" id="AOLO01000003">
    <property type="protein sequence ID" value="EMA04004.1"/>
    <property type="molecule type" value="Genomic_DNA"/>
</dbReference>
<organism evidence="1 5">
    <name type="scientific">Haloferax mediterranei (strain ATCC 33500 / DSM 1411 / JCM 8866 / NBRC 14739 / NCIMB 2177 / R-4)</name>
    <name type="common">Halobacterium mediterranei</name>
    <dbReference type="NCBI Taxonomy" id="523841"/>
    <lineage>
        <taxon>Archaea</taxon>
        <taxon>Methanobacteriati</taxon>
        <taxon>Methanobacteriota</taxon>
        <taxon>Stenosarchaea group</taxon>
        <taxon>Halobacteria</taxon>
        <taxon>Halobacteriales</taxon>
        <taxon>Haloferacaceae</taxon>
        <taxon>Haloferax</taxon>
    </lineage>
</organism>
<dbReference type="PANTHER" id="PTHR35368:SF1">
    <property type="entry name" value="HYDROPEROXIDE REDUCTASE"/>
    <property type="match status" value="1"/>
</dbReference>
<dbReference type="PATRIC" id="fig|523841.21.peg.724"/>
<dbReference type="PaxDb" id="523841-HFX_1386"/>
<dbReference type="InterPro" id="IPR015946">
    <property type="entry name" value="KH_dom-like_a/b"/>
</dbReference>
<reference evidence="1" key="1">
    <citation type="journal article" date="2012" name="Appl. Environ. Microbiol.">
        <title>Identification of the haloarchaeal phasin (PhaP) that functions in polyhydroxyalkanoate accumulation and granule formation in Haloferax mediterranei.</title>
        <authorList>
            <person name="Cai S."/>
            <person name="Cai L."/>
            <person name="Liu H."/>
            <person name="Liu X."/>
            <person name="Han J."/>
            <person name="Zhou J."/>
            <person name="Xiang H."/>
        </authorList>
    </citation>
    <scope>NUCLEOTIDE SEQUENCE</scope>
    <source>
        <strain evidence="1">CGMCC 1.2087</strain>
    </source>
</reference>
<dbReference type="Proteomes" id="UP000027075">
    <property type="component" value="Chromosome"/>
</dbReference>
<dbReference type="KEGG" id="hme:HFX_1386"/>
<proteinExistence type="predicted"/>
<evidence type="ECO:0000313" key="5">
    <source>
        <dbReference type="Proteomes" id="UP000006469"/>
    </source>
</evidence>
<dbReference type="InterPro" id="IPR052924">
    <property type="entry name" value="OsmC/Ohr_hydroprdx_reductase"/>
</dbReference>
<dbReference type="HOGENOM" id="CLU_100275_2_1_2"/>
<evidence type="ECO:0000313" key="4">
    <source>
        <dbReference type="EMBL" id="QCQ75570.1"/>
    </source>
</evidence>
<dbReference type="InterPro" id="IPR003718">
    <property type="entry name" value="OsmC/Ohr_fam"/>
</dbReference>
<dbReference type="eggNOG" id="arCOG03686">
    <property type="taxonomic scope" value="Archaea"/>
</dbReference>
<reference evidence="3 6" key="3">
    <citation type="journal article" date="2014" name="PLoS Genet.">
        <title>Phylogenetically driven sequencing of extremely halophilic archaea reveals strategies for static and dynamic osmo-response.</title>
        <authorList>
            <person name="Becker E.A."/>
            <person name="Seitzer P.M."/>
            <person name="Tritt A."/>
            <person name="Larsen D."/>
            <person name="Krusor M."/>
            <person name="Yao A.I."/>
            <person name="Wu D."/>
            <person name="Madern D."/>
            <person name="Eisen J.A."/>
            <person name="Darling A.E."/>
            <person name="Facciotti M.T."/>
        </authorList>
    </citation>
    <scope>NUCLEOTIDE SEQUENCE [LARGE SCALE GENOMIC DNA]</scope>
    <source>
        <strain evidence="3">ATCC 33500</strain>
        <strain evidence="6">ATCC 33500 / DSM 1411 / JCM 8866 / NBRC 14739 / NCIMB 2177 / R-4</strain>
    </source>
</reference>
<dbReference type="Proteomes" id="UP000299011">
    <property type="component" value="Chromosome"/>
</dbReference>
<sequence length="145" mass="15702">MSTERTHTKTTSVEGSRVDASKMQFETSGGNQFDIGGDGTPGEYMLGSIAGCYNVVGHLVAEEMGFELADLTISVAGDVDPRVYKGDNTDARAGYQEIRVVLDIDADVNDQTVAEWVERVEERCPVCDNIFESTPSITAVSNRES</sequence>
<dbReference type="STRING" id="523841.HFX_1386"/>
<name>I3R4D6_HALMT</name>
<evidence type="ECO:0000313" key="6">
    <source>
        <dbReference type="Proteomes" id="UP000011603"/>
    </source>
</evidence>
<dbReference type="RefSeq" id="WP_004057115.1">
    <property type="nucleotide sequence ID" value="NC_017941.2"/>
</dbReference>
<reference evidence="2 7" key="4">
    <citation type="submission" date="2014-04" db="EMBL/GenBank/DDBJ databases">
        <title>Transcriptional profiles of Haloferax mediterranei on the basis of nitrogen availability.</title>
        <authorList>
            <person name="Bautista V."/>
        </authorList>
    </citation>
    <scope>NUCLEOTIDE SEQUENCE [LARGE SCALE GENOMIC DNA]</scope>
    <source>
        <strain evidence="2">ATCC 33500</strain>
        <strain evidence="7">ATCC 33500 / DSM 1411 / JCM 8866 / NBRC 14739 / NCIMB 2177 / R-4</strain>
    </source>
</reference>
<evidence type="ECO:0000313" key="7">
    <source>
        <dbReference type="Proteomes" id="UP000027075"/>
    </source>
</evidence>
<dbReference type="EMBL" id="CP001868">
    <property type="protein sequence ID" value="AFK19096.1"/>
    <property type="molecule type" value="Genomic_DNA"/>
</dbReference>
<reference evidence="1 5" key="2">
    <citation type="journal article" date="2012" name="J. Bacteriol.">
        <title>Complete genome sequence of the metabolically versatile halophilic archaeon Haloferax mediterranei, a poly(3-hydroxybutyrate-co-3-hydroxyvalerate) producer.</title>
        <authorList>
            <person name="Han J."/>
            <person name="Zhang F."/>
            <person name="Hou J."/>
            <person name="Liu X."/>
            <person name="Li M."/>
            <person name="Liu H."/>
            <person name="Cai L."/>
            <person name="Zhang B."/>
            <person name="Chen Y."/>
            <person name="Zhou J."/>
            <person name="Hu S."/>
            <person name="Xiang H."/>
        </authorList>
    </citation>
    <scope>NUCLEOTIDE SEQUENCE [LARGE SCALE GENOMIC DNA]</scope>
    <source>
        <strain evidence="5">ATCC 33500 / DSM 1411 / JCM 8866 / NBRC 14739 / NCIMB 2177 / R-4</strain>
        <strain evidence="1">CGMCC 1.2087</strain>
    </source>
</reference>
<dbReference type="Proteomes" id="UP000011603">
    <property type="component" value="Unassembled WGS sequence"/>
</dbReference>
<evidence type="ECO:0000313" key="8">
    <source>
        <dbReference type="Proteomes" id="UP000299011"/>
    </source>
</evidence>
<dbReference type="Proteomes" id="UP000006469">
    <property type="component" value="Chromosome"/>
</dbReference>
<protein>
    <submittedName>
        <fullName evidence="4">OsmC family peroxiredoxin</fullName>
    </submittedName>
    <submittedName>
        <fullName evidence="1">OsmC family protein</fullName>
    </submittedName>
</protein>
<gene>
    <name evidence="1" type="primary">osmC</name>
    <name evidence="1" type="ordered locus">HFX_1386</name>
    <name evidence="2" type="ORF">BM92_02240</name>
    <name evidence="3" type="ORF">C439_03563</name>
    <name evidence="4" type="ORF">E6P09_09960</name>
</gene>
<reference evidence="4 8" key="6">
    <citation type="submission" date="2019-04" db="EMBL/GenBank/DDBJ databases">
        <title>Methylomes of two halophilic Archaea, Haloarcula marismortui and Haloferax mediterranei.</title>
        <authorList>
            <person name="DasSarma S."/>
            <person name="DasSarma P."/>
            <person name="DasSarma S."/>
            <person name="Fomenkov A."/>
            <person name="Vincze T."/>
            <person name="Anton B.P."/>
            <person name="Roberts R.J."/>
        </authorList>
    </citation>
    <scope>NUCLEOTIDE SEQUENCE [LARGE SCALE GENOMIC DNA]</scope>
    <source>
        <strain evidence="4">ATCC 33500</strain>
        <strain evidence="8">ATCC 33500 / DSM 1411 / JCM 8866 / NBRC 14739 / NCIMB 2177 / R-4</strain>
    </source>
</reference>